<feature type="transmembrane region" description="Helical" evidence="8">
    <location>
        <begin position="38"/>
        <end position="55"/>
    </location>
</feature>
<reference evidence="9" key="1">
    <citation type="submission" date="2020-01" db="EMBL/GenBank/DDBJ databases">
        <authorList>
            <person name="Rat A."/>
        </authorList>
    </citation>
    <scope>NUCLEOTIDE SEQUENCE</scope>
    <source>
        <strain evidence="9">LMG 31228</strain>
    </source>
</reference>
<dbReference type="AlphaFoldDB" id="A0A9X9XBG6"/>
<gene>
    <name evidence="9" type="ORF">GXW74_11180</name>
</gene>
<evidence type="ECO:0000256" key="2">
    <source>
        <dbReference type="ARBA" id="ARBA00010145"/>
    </source>
</evidence>
<sequence>MTAWFDAFVPAFALLALGALLKRRLLKDDAVWAGMERLIYWVLLPSLIVAALAPLDLSQIPLGRIAGAIWASLAFGTLVSVALARVLGHGHAAMTSVLQGGIRFNNLMGFAIVGALFGAPGTGFGAVATGMIVPFVQVVTTLAFAFDGKRGPPRPSAVVRQLALNPLLLAVVIGFAIAALGGLPAGVAPTVRALGQASVALGLLCVGAALSLQSFSDRVGTQALTGVVKLIGMPAATWALCTLFGVPPMATAVAVVFMALPTAATSYVMARAMGGDAPLMAAITTTEHIASVVTLPVWVMLVAP</sequence>
<keyword evidence="7 8" id="KW-0472">Membrane</keyword>
<dbReference type="RefSeq" id="WP_211846588.1">
    <property type="nucleotide sequence ID" value="NZ_JAAEDL010000009.1"/>
</dbReference>
<comment type="caution">
    <text evidence="9">The sequence shown here is derived from an EMBL/GenBank/DDBJ whole genome shotgun (WGS) entry which is preliminary data.</text>
</comment>
<dbReference type="Gene3D" id="1.20.1530.20">
    <property type="match status" value="1"/>
</dbReference>
<accession>A0A9X9XBG6</accession>
<comment type="similarity">
    <text evidence="2">Belongs to the auxin efflux carrier (TC 2.A.69) family.</text>
</comment>
<dbReference type="PANTHER" id="PTHR36838">
    <property type="entry name" value="AUXIN EFFLUX CARRIER FAMILY PROTEIN"/>
    <property type="match status" value="1"/>
</dbReference>
<reference evidence="9" key="2">
    <citation type="journal article" date="2021" name="Syst. Appl. Microbiol.">
        <title>Roseomonas hellenica sp. nov., isolated from roots of wild-growing Alkanna tinctoria.</title>
        <authorList>
            <person name="Rat A."/>
            <person name="Naranjo H.D."/>
            <person name="Lebbe L."/>
            <person name="Cnockaert M."/>
            <person name="Krigas N."/>
            <person name="Grigoriadou K."/>
            <person name="Maloupa E."/>
            <person name="Willems A."/>
        </authorList>
    </citation>
    <scope>NUCLEOTIDE SEQUENCE</scope>
    <source>
        <strain evidence="9">LMG 31228</strain>
    </source>
</reference>
<evidence type="ECO:0000256" key="1">
    <source>
        <dbReference type="ARBA" id="ARBA00004651"/>
    </source>
</evidence>
<feature type="transmembrane region" description="Helical" evidence="8">
    <location>
        <begin position="277"/>
        <end position="301"/>
    </location>
</feature>
<feature type="transmembrane region" description="Helical" evidence="8">
    <location>
        <begin position="124"/>
        <end position="146"/>
    </location>
</feature>
<dbReference type="GO" id="GO:0055085">
    <property type="term" value="P:transmembrane transport"/>
    <property type="evidence" value="ECO:0007669"/>
    <property type="project" value="InterPro"/>
</dbReference>
<comment type="subcellular location">
    <subcellularLocation>
        <location evidence="1">Cell membrane</location>
        <topology evidence="1">Multi-pass membrane protein</topology>
    </subcellularLocation>
</comment>
<keyword evidence="10" id="KW-1185">Reference proteome</keyword>
<dbReference type="InterPro" id="IPR004776">
    <property type="entry name" value="Mem_transp_PIN-like"/>
</dbReference>
<evidence type="ECO:0000256" key="5">
    <source>
        <dbReference type="ARBA" id="ARBA00022692"/>
    </source>
</evidence>
<dbReference type="GO" id="GO:0005886">
    <property type="term" value="C:plasma membrane"/>
    <property type="evidence" value="ECO:0007669"/>
    <property type="project" value="UniProtKB-SubCell"/>
</dbReference>
<evidence type="ECO:0000256" key="3">
    <source>
        <dbReference type="ARBA" id="ARBA00022448"/>
    </source>
</evidence>
<dbReference type="Pfam" id="PF03547">
    <property type="entry name" value="Mem_trans"/>
    <property type="match status" value="1"/>
</dbReference>
<organism evidence="9 10">
    <name type="scientific">Neoroseomonas eburnea</name>
    <dbReference type="NCBI Taxonomy" id="1346889"/>
    <lineage>
        <taxon>Bacteria</taxon>
        <taxon>Pseudomonadati</taxon>
        <taxon>Pseudomonadota</taxon>
        <taxon>Alphaproteobacteria</taxon>
        <taxon>Acetobacterales</taxon>
        <taxon>Acetobacteraceae</taxon>
        <taxon>Neoroseomonas</taxon>
    </lineage>
</organism>
<dbReference type="InterPro" id="IPR038770">
    <property type="entry name" value="Na+/solute_symporter_sf"/>
</dbReference>
<dbReference type="EMBL" id="JAAEDL010000009">
    <property type="protein sequence ID" value="MBR0681052.1"/>
    <property type="molecule type" value="Genomic_DNA"/>
</dbReference>
<name>A0A9X9XBG6_9PROT</name>
<evidence type="ECO:0000256" key="6">
    <source>
        <dbReference type="ARBA" id="ARBA00022989"/>
    </source>
</evidence>
<feature type="transmembrane region" description="Helical" evidence="8">
    <location>
        <begin position="67"/>
        <end position="88"/>
    </location>
</feature>
<feature type="transmembrane region" description="Helical" evidence="8">
    <location>
        <begin position="7"/>
        <end position="26"/>
    </location>
</feature>
<dbReference type="Proteomes" id="UP001138709">
    <property type="component" value="Unassembled WGS sequence"/>
</dbReference>
<protein>
    <submittedName>
        <fullName evidence="9">AEC family transporter</fullName>
    </submittedName>
</protein>
<proteinExistence type="inferred from homology"/>
<keyword evidence="4" id="KW-1003">Cell membrane</keyword>
<keyword evidence="3" id="KW-0813">Transport</keyword>
<keyword evidence="5 8" id="KW-0812">Transmembrane</keyword>
<feature type="transmembrane region" description="Helical" evidence="8">
    <location>
        <begin position="167"/>
        <end position="187"/>
    </location>
</feature>
<evidence type="ECO:0000313" key="10">
    <source>
        <dbReference type="Proteomes" id="UP001138709"/>
    </source>
</evidence>
<evidence type="ECO:0000256" key="7">
    <source>
        <dbReference type="ARBA" id="ARBA00023136"/>
    </source>
</evidence>
<evidence type="ECO:0000256" key="4">
    <source>
        <dbReference type="ARBA" id="ARBA00022475"/>
    </source>
</evidence>
<dbReference type="PANTHER" id="PTHR36838:SF4">
    <property type="entry name" value="AUXIN EFFLUX CARRIER FAMILY PROTEIN"/>
    <property type="match status" value="1"/>
</dbReference>
<feature type="transmembrane region" description="Helical" evidence="8">
    <location>
        <begin position="100"/>
        <end position="118"/>
    </location>
</feature>
<keyword evidence="6 8" id="KW-1133">Transmembrane helix</keyword>
<evidence type="ECO:0000256" key="8">
    <source>
        <dbReference type="SAM" id="Phobius"/>
    </source>
</evidence>
<evidence type="ECO:0000313" key="9">
    <source>
        <dbReference type="EMBL" id="MBR0681052.1"/>
    </source>
</evidence>
<feature type="transmembrane region" description="Helical" evidence="8">
    <location>
        <begin position="193"/>
        <end position="212"/>
    </location>
</feature>